<dbReference type="PATRIC" id="fig|446692.3.peg.3828"/>
<dbReference type="CDD" id="cd02440">
    <property type="entry name" value="AdoMet_MTases"/>
    <property type="match status" value="1"/>
</dbReference>
<sequence>MNADYSTTSLRENQSGQTDDFAQARNLMVDDQLRPSEITDPQLLKVMRTLPREECVSATQKTIAYADVNVPLGASRVLAQPLTTARLVQSCFTTNSPKNALIIGAATGYTAAIFAHLGAQVTALEADPDLAEIGQKFCRLHAPSVTWTVGRLDGGYPPNAPYDLIYFEGTISDIPDFCENQLNDDGSVVGMLTTSSGMASGFQAYRDSNSSKIFTKTFLFDGFLPPLQGLPQTSPFKF</sequence>
<dbReference type="SUPFAM" id="SSF53335">
    <property type="entry name" value="S-adenosyl-L-methionine-dependent methyltransferases"/>
    <property type="match status" value="1"/>
</dbReference>
<dbReference type="Proteomes" id="UP000056109">
    <property type="component" value="Chromosome I"/>
</dbReference>
<dbReference type="InterPro" id="IPR000682">
    <property type="entry name" value="PCMT"/>
</dbReference>
<keyword evidence="5" id="KW-1185">Reference proteome</keyword>
<evidence type="ECO:0000313" key="4">
    <source>
        <dbReference type="EMBL" id="CEF42828.1"/>
    </source>
</evidence>
<dbReference type="EMBL" id="LN606600">
    <property type="protein sequence ID" value="CEF42828.1"/>
    <property type="molecule type" value="Genomic_DNA"/>
</dbReference>
<dbReference type="InterPro" id="IPR029063">
    <property type="entry name" value="SAM-dependent_MTases_sf"/>
</dbReference>
<keyword evidence="4" id="KW-0489">Methyltransferase</keyword>
<dbReference type="GO" id="GO:0005737">
    <property type="term" value="C:cytoplasm"/>
    <property type="evidence" value="ECO:0007669"/>
    <property type="project" value="TreeGrafter"/>
</dbReference>
<comment type="similarity">
    <text evidence="1">Belongs to the methyltransferase superfamily. L-isoaspartyl/D-aspartyl protein methyltransferase family.</text>
</comment>
<dbReference type="Pfam" id="PF01135">
    <property type="entry name" value="PCMT"/>
    <property type="match status" value="1"/>
</dbReference>
<dbReference type="AlphaFoldDB" id="A0A0U5EXY7"/>
<proteinExistence type="inferred from homology"/>
<protein>
    <recommendedName>
        <fullName evidence="2">Protein-L-isoaspartate O-methyltransferase</fullName>
    </recommendedName>
    <alternativeName>
        <fullName evidence="3">Protein L-isoaspartyl methyltransferase</fullName>
    </alternativeName>
</protein>
<dbReference type="GO" id="GO:0032259">
    <property type="term" value="P:methylation"/>
    <property type="evidence" value="ECO:0007669"/>
    <property type="project" value="UniProtKB-KW"/>
</dbReference>
<dbReference type="KEGG" id="asz:ASN_3603"/>
<keyword evidence="4" id="KW-0808">Transferase</keyword>
<dbReference type="PANTHER" id="PTHR11579">
    <property type="entry name" value="PROTEIN-L-ISOASPARTATE O-METHYLTRANSFERASE"/>
    <property type="match status" value="1"/>
</dbReference>
<name>A0A0U5EXY7_9PROT</name>
<evidence type="ECO:0000256" key="1">
    <source>
        <dbReference type="ARBA" id="ARBA00005369"/>
    </source>
</evidence>
<reference evidence="5" key="1">
    <citation type="submission" date="2014-09" db="EMBL/GenBank/DDBJ databases">
        <authorList>
            <person name="Illeghems K.G."/>
        </authorList>
    </citation>
    <scope>NUCLEOTIDE SEQUENCE [LARGE SCALE GENOMIC DNA]</scope>
    <source>
        <strain evidence="5">108B</strain>
    </source>
</reference>
<organism evidence="4 5">
    <name type="scientific">Acetobacter senegalensis</name>
    <dbReference type="NCBI Taxonomy" id="446692"/>
    <lineage>
        <taxon>Bacteria</taxon>
        <taxon>Pseudomonadati</taxon>
        <taxon>Pseudomonadota</taxon>
        <taxon>Alphaproteobacteria</taxon>
        <taxon>Acetobacterales</taxon>
        <taxon>Acetobacteraceae</taxon>
        <taxon>Acetobacter</taxon>
    </lineage>
</organism>
<dbReference type="Gene3D" id="3.40.50.150">
    <property type="entry name" value="Vaccinia Virus protein VP39"/>
    <property type="match status" value="1"/>
</dbReference>
<gene>
    <name evidence="4" type="primary">pcm</name>
    <name evidence="4" type="ORF">ASN_3603</name>
</gene>
<evidence type="ECO:0000256" key="3">
    <source>
        <dbReference type="ARBA" id="ARBA00030757"/>
    </source>
</evidence>
<accession>A0A0U5EXY7</accession>
<evidence type="ECO:0000313" key="5">
    <source>
        <dbReference type="Proteomes" id="UP000056109"/>
    </source>
</evidence>
<dbReference type="PANTHER" id="PTHR11579:SF18">
    <property type="entry name" value="PROTEIN-L-ISOASPARTATE O-METHYLTRANSFERASE"/>
    <property type="match status" value="1"/>
</dbReference>
<dbReference type="GO" id="GO:0004719">
    <property type="term" value="F:protein-L-isoaspartate (D-aspartate) O-methyltransferase activity"/>
    <property type="evidence" value="ECO:0007669"/>
    <property type="project" value="InterPro"/>
</dbReference>
<evidence type="ECO:0000256" key="2">
    <source>
        <dbReference type="ARBA" id="ARBA00013346"/>
    </source>
</evidence>